<dbReference type="GO" id="GO:0006281">
    <property type="term" value="P:DNA repair"/>
    <property type="evidence" value="ECO:0007669"/>
    <property type="project" value="TreeGrafter"/>
</dbReference>
<dbReference type="Proteomes" id="UP000002534">
    <property type="component" value="Chromosome"/>
</dbReference>
<dbReference type="PANTHER" id="PTHR43434">
    <property type="entry name" value="PHOSPHOGLYCOLATE PHOSPHATASE"/>
    <property type="match status" value="1"/>
</dbReference>
<dbReference type="Gene3D" id="3.40.50.1000">
    <property type="entry name" value="HAD superfamily/HAD-like"/>
    <property type="match status" value="1"/>
</dbReference>
<dbReference type="RefSeq" id="WP_011342093.1">
    <property type="nucleotide sequence ID" value="NC_007498.2"/>
</dbReference>
<evidence type="ECO:0000256" key="4">
    <source>
        <dbReference type="ARBA" id="ARBA00013078"/>
    </source>
</evidence>
<dbReference type="KEGG" id="pca:Pcar_2332"/>
<name>Q3A236_SYNC1</name>
<proteinExistence type="inferred from homology"/>
<gene>
    <name evidence="5" type="ordered locus">Pcar_2332</name>
</gene>
<dbReference type="SFLD" id="SFLDS00003">
    <property type="entry name" value="Haloacid_Dehalogenase"/>
    <property type="match status" value="1"/>
</dbReference>
<evidence type="ECO:0000313" key="5">
    <source>
        <dbReference type="EMBL" id="ABA89571.1"/>
    </source>
</evidence>
<dbReference type="eggNOG" id="COG0546">
    <property type="taxonomic scope" value="Bacteria"/>
</dbReference>
<evidence type="ECO:0000313" key="6">
    <source>
        <dbReference type="Proteomes" id="UP000002534"/>
    </source>
</evidence>
<protein>
    <recommendedName>
        <fullName evidence="4">phosphoglycolate phosphatase</fullName>
        <ecNumber evidence="4">3.1.3.18</ecNumber>
    </recommendedName>
</protein>
<comment type="catalytic activity">
    <reaction evidence="1">
        <text>2-phosphoglycolate + H2O = glycolate + phosphate</text>
        <dbReference type="Rhea" id="RHEA:14369"/>
        <dbReference type="ChEBI" id="CHEBI:15377"/>
        <dbReference type="ChEBI" id="CHEBI:29805"/>
        <dbReference type="ChEBI" id="CHEBI:43474"/>
        <dbReference type="ChEBI" id="CHEBI:58033"/>
        <dbReference type="EC" id="3.1.3.18"/>
    </reaction>
</comment>
<dbReference type="Pfam" id="PF00702">
    <property type="entry name" value="Hydrolase"/>
    <property type="match status" value="1"/>
</dbReference>
<dbReference type="SUPFAM" id="SSF56784">
    <property type="entry name" value="HAD-like"/>
    <property type="match status" value="1"/>
</dbReference>
<comment type="pathway">
    <text evidence="2">Organic acid metabolism; glycolate biosynthesis; glycolate from 2-phosphoglycolate: step 1/1.</text>
</comment>
<evidence type="ECO:0000256" key="3">
    <source>
        <dbReference type="ARBA" id="ARBA00006171"/>
    </source>
</evidence>
<dbReference type="InterPro" id="IPR036412">
    <property type="entry name" value="HAD-like_sf"/>
</dbReference>
<comment type="similarity">
    <text evidence="3">Belongs to the HAD-like hydrolase superfamily. CbbY/CbbZ/Gph/YieH family.</text>
</comment>
<dbReference type="GO" id="GO:0005829">
    <property type="term" value="C:cytosol"/>
    <property type="evidence" value="ECO:0007669"/>
    <property type="project" value="TreeGrafter"/>
</dbReference>
<accession>Q3A236</accession>
<dbReference type="OrthoDB" id="358703at2"/>
<reference evidence="5 6" key="2">
    <citation type="journal article" date="2012" name="BMC Genomics">
        <title>The genome of Pelobacter carbinolicus reveals surprising metabolic capabilities and physiological features.</title>
        <authorList>
            <person name="Aklujkar M."/>
            <person name="Haveman S.A."/>
            <person name="Didonato R.Jr."/>
            <person name="Chertkov O."/>
            <person name="Han C.S."/>
            <person name="Land M.L."/>
            <person name="Brown P."/>
            <person name="Lovley D.R."/>
        </authorList>
    </citation>
    <scope>NUCLEOTIDE SEQUENCE [LARGE SCALE GENOMIC DNA]</scope>
    <source>
        <strain evidence="6">DSM 2380 / NBRC 103641 / GraBd1</strain>
    </source>
</reference>
<dbReference type="SFLD" id="SFLDG01129">
    <property type="entry name" value="C1.5:_HAD__Beta-PGM__Phosphata"/>
    <property type="match status" value="1"/>
</dbReference>
<dbReference type="InterPro" id="IPR023214">
    <property type="entry name" value="HAD_sf"/>
</dbReference>
<dbReference type="AlphaFoldDB" id="Q3A236"/>
<evidence type="ECO:0000256" key="1">
    <source>
        <dbReference type="ARBA" id="ARBA00000830"/>
    </source>
</evidence>
<dbReference type="EMBL" id="CP000142">
    <property type="protein sequence ID" value="ABA89571.1"/>
    <property type="molecule type" value="Genomic_DNA"/>
</dbReference>
<dbReference type="EC" id="3.1.3.18" evidence="4"/>
<evidence type="ECO:0000256" key="2">
    <source>
        <dbReference type="ARBA" id="ARBA00004818"/>
    </source>
</evidence>
<dbReference type="Gene3D" id="1.10.150.520">
    <property type="match status" value="1"/>
</dbReference>
<dbReference type="PANTHER" id="PTHR43434:SF1">
    <property type="entry name" value="PHOSPHOGLYCOLATE PHOSPHATASE"/>
    <property type="match status" value="1"/>
</dbReference>
<reference evidence="6" key="1">
    <citation type="submission" date="2005-10" db="EMBL/GenBank/DDBJ databases">
        <title>Complete sequence of Pelobacter carbinolicus DSM 2380.</title>
        <authorList>
            <person name="Copeland A."/>
            <person name="Lucas S."/>
            <person name="Lapidus A."/>
            <person name="Barry K."/>
            <person name="Detter J.C."/>
            <person name="Glavina T."/>
            <person name="Hammon N."/>
            <person name="Israni S."/>
            <person name="Pitluck S."/>
            <person name="Chertkov O."/>
            <person name="Schmutz J."/>
            <person name="Larimer F."/>
            <person name="Land M."/>
            <person name="Kyrpides N."/>
            <person name="Ivanova N."/>
            <person name="Richardson P."/>
        </authorList>
    </citation>
    <scope>NUCLEOTIDE SEQUENCE [LARGE SCALE GENOMIC DNA]</scope>
    <source>
        <strain evidence="6">DSM 2380 / NBRC 103641 / GraBd1</strain>
    </source>
</reference>
<dbReference type="GO" id="GO:0008967">
    <property type="term" value="F:phosphoglycolate phosphatase activity"/>
    <property type="evidence" value="ECO:0007669"/>
    <property type="project" value="UniProtKB-EC"/>
</dbReference>
<keyword evidence="5" id="KW-0378">Hydrolase</keyword>
<organism evidence="5 6">
    <name type="scientific">Syntrophotalea carbinolica (strain DSM 2380 / NBRC 103641 / GraBd1)</name>
    <name type="common">Pelobacter carbinolicus</name>
    <dbReference type="NCBI Taxonomy" id="338963"/>
    <lineage>
        <taxon>Bacteria</taxon>
        <taxon>Pseudomonadati</taxon>
        <taxon>Thermodesulfobacteriota</taxon>
        <taxon>Desulfuromonadia</taxon>
        <taxon>Desulfuromonadales</taxon>
        <taxon>Syntrophotaleaceae</taxon>
        <taxon>Syntrophotalea</taxon>
    </lineage>
</organism>
<dbReference type="HOGENOM" id="CLU_1282734_0_0_7"/>
<dbReference type="InterPro" id="IPR050155">
    <property type="entry name" value="HAD-like_hydrolase_sf"/>
</dbReference>
<keyword evidence="6" id="KW-1185">Reference proteome</keyword>
<sequence length="215" mass="24270">MVSAFGKDIRSLVFDLDGTLYNCQEIGEQIQQAAVSLVAESHGLSLAQARRVLQDARHMLTETPGEYPPLSRTCLELGIDLRDFVRVLEESVHPEKYLQPDDNLATLLRFLQERYTLYVYTNNGFFLASKILALLGIEEFFHHIYSLEFTWRPKPDAEALQRLLGEIGGVPESFLFVGDRYHVDLREPVKLGIAVFPVTTSADLMRLPSLLGVTS</sequence>
<dbReference type="STRING" id="338963.Pcar_2332"/>